<dbReference type="Proteomes" id="UP000239209">
    <property type="component" value="Unassembled WGS sequence"/>
</dbReference>
<dbReference type="Pfam" id="PF05719">
    <property type="entry name" value="GPP34"/>
    <property type="match status" value="1"/>
</dbReference>
<protein>
    <submittedName>
        <fullName evidence="1">Golgi phosphoprotein 3 GPP34</fullName>
    </submittedName>
</protein>
<evidence type="ECO:0000313" key="1">
    <source>
        <dbReference type="EMBL" id="PRY30522.1"/>
    </source>
</evidence>
<keyword evidence="2" id="KW-1185">Reference proteome</keyword>
<dbReference type="EMBL" id="PVZG01000004">
    <property type="protein sequence ID" value="PRY30522.1"/>
    <property type="molecule type" value="Genomic_DNA"/>
</dbReference>
<reference evidence="1 2" key="1">
    <citation type="submission" date="2018-03" db="EMBL/GenBank/DDBJ databases">
        <title>Genomic Encyclopedia of Archaeal and Bacterial Type Strains, Phase II (KMG-II): from individual species to whole genera.</title>
        <authorList>
            <person name="Goeker M."/>
        </authorList>
    </citation>
    <scope>NUCLEOTIDE SEQUENCE [LARGE SCALE GENOMIC DNA]</scope>
    <source>
        <strain evidence="1 2">DSM 45348</strain>
    </source>
</reference>
<dbReference type="AlphaFoldDB" id="A0A2T0SAT6"/>
<comment type="caution">
    <text evidence="1">The sequence shown here is derived from an EMBL/GenBank/DDBJ whole genome shotgun (WGS) entry which is preliminary data.</text>
</comment>
<evidence type="ECO:0000313" key="2">
    <source>
        <dbReference type="Proteomes" id="UP000239209"/>
    </source>
</evidence>
<dbReference type="InterPro" id="IPR008628">
    <property type="entry name" value="GPP34-like"/>
</dbReference>
<dbReference type="GO" id="GO:0070273">
    <property type="term" value="F:phosphatidylinositol-4-phosphate binding"/>
    <property type="evidence" value="ECO:0007669"/>
    <property type="project" value="InterPro"/>
</dbReference>
<gene>
    <name evidence="1" type="ORF">CLV70_10474</name>
</gene>
<proteinExistence type="predicted"/>
<organism evidence="1 2">
    <name type="scientific">Pseudosporangium ferrugineum</name>
    <dbReference type="NCBI Taxonomy" id="439699"/>
    <lineage>
        <taxon>Bacteria</taxon>
        <taxon>Bacillati</taxon>
        <taxon>Actinomycetota</taxon>
        <taxon>Actinomycetes</taxon>
        <taxon>Micromonosporales</taxon>
        <taxon>Micromonosporaceae</taxon>
        <taxon>Pseudosporangium</taxon>
    </lineage>
</organism>
<sequence length="262" mass="28532">MSEASAGPTGDFWLTAHDGVGKTRLLGDWPLGIGLAAGLLAELIHGGWCRLNEGRLFREDADAPADAALRALLDQMRLDEKDWPPSSRQPRQATYRAVHALPDVGAYWPRAAPAVSIRPSAVGQFHPRGLGHDLREYLSWLAYDGRADLLVGERLVRVGRVRREERRRVFGGTTVRHEPVDFNVTGFPASRIRTAVQHGLKLSGADLLLTGLLLVTGLDQHALFTLTSACRSELLSRLKALDGQSRALLKAADVAVSDAAVR</sequence>
<name>A0A2T0SAT6_9ACTN</name>
<accession>A0A2T0SAT6</accession>
<dbReference type="RefSeq" id="WP_158277739.1">
    <property type="nucleotide sequence ID" value="NZ_PVZG01000004.1"/>
</dbReference>